<dbReference type="OrthoDB" id="125347at2759"/>
<comment type="caution">
    <text evidence="1">The sequence shown here is derived from an EMBL/GenBank/DDBJ whole genome shotgun (WGS) entry which is preliminary data.</text>
</comment>
<name>A0A8S3XK20_PARAO</name>
<keyword evidence="2" id="KW-1185">Reference proteome</keyword>
<evidence type="ECO:0000313" key="1">
    <source>
        <dbReference type="EMBL" id="CAG5028879.1"/>
    </source>
</evidence>
<sequence length="92" mass="10496">MDDCSEIVDLNVVNDKADAASTSSISGSKNKVENIPIAFEAFTCLDTAFRWFKAQDESYQYQITVLKKVRDLAARQRVGLLQETKVRDFFKR</sequence>
<accession>A0A8S3XK20</accession>
<evidence type="ECO:0000313" key="2">
    <source>
        <dbReference type="Proteomes" id="UP000691718"/>
    </source>
</evidence>
<proteinExistence type="predicted"/>
<reference evidence="1" key="1">
    <citation type="submission" date="2021-04" db="EMBL/GenBank/DDBJ databases">
        <authorList>
            <person name="Tunstrom K."/>
        </authorList>
    </citation>
    <scope>NUCLEOTIDE SEQUENCE</scope>
</reference>
<protein>
    <submittedName>
        <fullName evidence="1">(apollo) hypothetical protein</fullName>
    </submittedName>
</protein>
<dbReference type="AlphaFoldDB" id="A0A8S3XK20"/>
<dbReference type="EMBL" id="CAJQZP010001197">
    <property type="protein sequence ID" value="CAG5028879.1"/>
    <property type="molecule type" value="Genomic_DNA"/>
</dbReference>
<gene>
    <name evidence="1" type="ORF">PAPOLLO_LOCUS19125</name>
</gene>
<organism evidence="1 2">
    <name type="scientific">Parnassius apollo</name>
    <name type="common">Apollo butterfly</name>
    <name type="synonym">Papilio apollo</name>
    <dbReference type="NCBI Taxonomy" id="110799"/>
    <lineage>
        <taxon>Eukaryota</taxon>
        <taxon>Metazoa</taxon>
        <taxon>Ecdysozoa</taxon>
        <taxon>Arthropoda</taxon>
        <taxon>Hexapoda</taxon>
        <taxon>Insecta</taxon>
        <taxon>Pterygota</taxon>
        <taxon>Neoptera</taxon>
        <taxon>Endopterygota</taxon>
        <taxon>Lepidoptera</taxon>
        <taxon>Glossata</taxon>
        <taxon>Ditrysia</taxon>
        <taxon>Papilionoidea</taxon>
        <taxon>Papilionidae</taxon>
        <taxon>Parnassiinae</taxon>
        <taxon>Parnassini</taxon>
        <taxon>Parnassius</taxon>
        <taxon>Parnassius</taxon>
    </lineage>
</organism>
<dbReference type="Proteomes" id="UP000691718">
    <property type="component" value="Unassembled WGS sequence"/>
</dbReference>